<reference evidence="13 14" key="1">
    <citation type="submission" date="2016-10" db="EMBL/GenBank/DDBJ databases">
        <authorList>
            <person name="de Groot N.N."/>
        </authorList>
    </citation>
    <scope>NUCLEOTIDE SEQUENCE [LARGE SCALE GENOMIC DNA]</scope>
    <source>
        <strain evidence="13 14">DSM 21633</strain>
    </source>
</reference>
<comment type="function">
    <text evidence="9">Condenses 4-methyl-5-(beta-hydroxyethyl)thiazole monophosphate (THZ-P) and 2-methyl-4-amino-5-hydroxymethyl pyrimidine pyrophosphate (HMP-PP) to form thiamine monophosphate (TMP).</text>
</comment>
<evidence type="ECO:0000256" key="10">
    <source>
        <dbReference type="RuleBase" id="RU003826"/>
    </source>
</evidence>
<comment type="similarity">
    <text evidence="9 10">Belongs to the thiamine-phosphate synthase family.</text>
</comment>
<dbReference type="FunFam" id="3.20.20.70:FF:000096">
    <property type="entry name" value="Thiamine-phosphate synthase"/>
    <property type="match status" value="1"/>
</dbReference>
<evidence type="ECO:0000256" key="7">
    <source>
        <dbReference type="ARBA" id="ARBA00047851"/>
    </source>
</evidence>
<dbReference type="STRING" id="571933.SAMN05216362_11560"/>
<dbReference type="UniPathway" id="UPA00060">
    <property type="reaction ID" value="UER00141"/>
</dbReference>
<dbReference type="GO" id="GO:0004789">
    <property type="term" value="F:thiamine-phosphate diphosphorylase activity"/>
    <property type="evidence" value="ECO:0007669"/>
    <property type="project" value="UniProtKB-UniRule"/>
</dbReference>
<dbReference type="CDD" id="cd00564">
    <property type="entry name" value="TMP_TenI"/>
    <property type="match status" value="1"/>
</dbReference>
<feature type="binding site" evidence="9">
    <location>
        <begin position="188"/>
        <end position="189"/>
    </location>
    <ligand>
        <name>2-[(2R,5Z)-2-carboxy-4-methylthiazol-5(2H)-ylidene]ethyl phosphate</name>
        <dbReference type="ChEBI" id="CHEBI:62899"/>
    </ligand>
</feature>
<dbReference type="GO" id="GO:0000287">
    <property type="term" value="F:magnesium ion binding"/>
    <property type="evidence" value="ECO:0007669"/>
    <property type="project" value="UniProtKB-UniRule"/>
</dbReference>
<dbReference type="EMBL" id="FOES01000015">
    <property type="protein sequence ID" value="SEQ50164.1"/>
    <property type="molecule type" value="Genomic_DNA"/>
</dbReference>
<evidence type="ECO:0000256" key="4">
    <source>
        <dbReference type="ARBA" id="ARBA00022842"/>
    </source>
</evidence>
<evidence type="ECO:0000313" key="13">
    <source>
        <dbReference type="EMBL" id="SEQ50164.1"/>
    </source>
</evidence>
<evidence type="ECO:0000256" key="5">
    <source>
        <dbReference type="ARBA" id="ARBA00022977"/>
    </source>
</evidence>
<comment type="cofactor">
    <cofactor evidence="9">
        <name>Mg(2+)</name>
        <dbReference type="ChEBI" id="CHEBI:18420"/>
    </cofactor>
    <text evidence="9">Binds 1 Mg(2+) ion per subunit.</text>
</comment>
<feature type="binding site" evidence="9">
    <location>
        <position position="72"/>
    </location>
    <ligand>
        <name>4-amino-2-methyl-5-(diphosphooxymethyl)pyrimidine</name>
        <dbReference type="ChEBI" id="CHEBI:57841"/>
    </ligand>
</feature>
<dbReference type="GO" id="GO:0009228">
    <property type="term" value="P:thiamine biosynthetic process"/>
    <property type="evidence" value="ECO:0007669"/>
    <property type="project" value="UniProtKB-KW"/>
</dbReference>
<keyword evidence="2 9" id="KW-0808">Transferase</keyword>
<feature type="binding site" evidence="9">
    <location>
        <begin position="136"/>
        <end position="138"/>
    </location>
    <ligand>
        <name>2-[(2R,5Z)-2-carboxy-4-methylthiazol-5(2H)-ylidene]ethyl phosphate</name>
        <dbReference type="ChEBI" id="CHEBI:62899"/>
    </ligand>
</feature>
<comment type="pathway">
    <text evidence="1 9 11">Cofactor biosynthesis; thiamine diphosphate biosynthesis; thiamine phosphate from 4-amino-2-methyl-5-diphosphomethylpyrimidine and 4-methyl-5-(2-phosphoethyl)-thiazole: step 1/1.</text>
</comment>
<gene>
    <name evidence="9" type="primary">thiE</name>
    <name evidence="13" type="ORF">SAMN05216362_11560</name>
</gene>
<keyword evidence="3 9" id="KW-0479">Metal-binding</keyword>
<accession>A0A1H9GJD0</accession>
<organism evidence="13 14">
    <name type="scientific">Piscibacillus halophilus</name>
    <dbReference type="NCBI Taxonomy" id="571933"/>
    <lineage>
        <taxon>Bacteria</taxon>
        <taxon>Bacillati</taxon>
        <taxon>Bacillota</taxon>
        <taxon>Bacilli</taxon>
        <taxon>Bacillales</taxon>
        <taxon>Bacillaceae</taxon>
        <taxon>Piscibacillus</taxon>
    </lineage>
</organism>
<dbReference type="PANTHER" id="PTHR20857">
    <property type="entry name" value="THIAMINE-PHOSPHATE PYROPHOSPHORYLASE"/>
    <property type="match status" value="1"/>
</dbReference>
<dbReference type="SUPFAM" id="SSF51391">
    <property type="entry name" value="Thiamin phosphate synthase"/>
    <property type="match status" value="1"/>
</dbReference>
<dbReference type="Gene3D" id="3.20.20.70">
    <property type="entry name" value="Aldolase class I"/>
    <property type="match status" value="1"/>
</dbReference>
<evidence type="ECO:0000256" key="11">
    <source>
        <dbReference type="RuleBase" id="RU004253"/>
    </source>
</evidence>
<keyword evidence="5 9" id="KW-0784">Thiamine biosynthesis</keyword>
<comment type="catalytic activity">
    <reaction evidence="6 9 10">
        <text>4-methyl-5-(2-phosphooxyethyl)-thiazole + 4-amino-2-methyl-5-(diphosphooxymethyl)pyrimidine + H(+) = thiamine phosphate + diphosphate</text>
        <dbReference type="Rhea" id="RHEA:22328"/>
        <dbReference type="ChEBI" id="CHEBI:15378"/>
        <dbReference type="ChEBI" id="CHEBI:33019"/>
        <dbReference type="ChEBI" id="CHEBI:37575"/>
        <dbReference type="ChEBI" id="CHEBI:57841"/>
        <dbReference type="ChEBI" id="CHEBI:58296"/>
        <dbReference type="EC" id="2.5.1.3"/>
    </reaction>
</comment>
<dbReference type="InterPro" id="IPR036206">
    <property type="entry name" value="ThiamineP_synth_sf"/>
</dbReference>
<evidence type="ECO:0000259" key="12">
    <source>
        <dbReference type="Pfam" id="PF02581"/>
    </source>
</evidence>
<dbReference type="GO" id="GO:0005737">
    <property type="term" value="C:cytoplasm"/>
    <property type="evidence" value="ECO:0007669"/>
    <property type="project" value="TreeGrafter"/>
</dbReference>
<dbReference type="InterPro" id="IPR034291">
    <property type="entry name" value="TMP_synthase"/>
</dbReference>
<keyword evidence="4 9" id="KW-0460">Magnesium</keyword>
<evidence type="ECO:0000256" key="9">
    <source>
        <dbReference type="HAMAP-Rule" id="MF_00097"/>
    </source>
</evidence>
<keyword evidence="14" id="KW-1185">Reference proteome</keyword>
<dbReference type="Proteomes" id="UP000199427">
    <property type="component" value="Unassembled WGS sequence"/>
</dbReference>
<comment type="catalytic activity">
    <reaction evidence="8 9 10">
        <text>2-[(2R,5Z)-2-carboxy-4-methylthiazol-5(2H)-ylidene]ethyl phosphate + 4-amino-2-methyl-5-(diphosphooxymethyl)pyrimidine + 2 H(+) = thiamine phosphate + CO2 + diphosphate</text>
        <dbReference type="Rhea" id="RHEA:47844"/>
        <dbReference type="ChEBI" id="CHEBI:15378"/>
        <dbReference type="ChEBI" id="CHEBI:16526"/>
        <dbReference type="ChEBI" id="CHEBI:33019"/>
        <dbReference type="ChEBI" id="CHEBI:37575"/>
        <dbReference type="ChEBI" id="CHEBI:57841"/>
        <dbReference type="ChEBI" id="CHEBI:62899"/>
        <dbReference type="EC" id="2.5.1.3"/>
    </reaction>
</comment>
<dbReference type="AlphaFoldDB" id="A0A1H9GJD0"/>
<dbReference type="NCBIfam" id="TIGR00693">
    <property type="entry name" value="thiE"/>
    <property type="match status" value="1"/>
</dbReference>
<evidence type="ECO:0000313" key="14">
    <source>
        <dbReference type="Proteomes" id="UP000199427"/>
    </source>
</evidence>
<dbReference type="RefSeq" id="WP_091773602.1">
    <property type="nucleotide sequence ID" value="NZ_FOES01000015.1"/>
</dbReference>
<evidence type="ECO:0000256" key="8">
    <source>
        <dbReference type="ARBA" id="ARBA00047883"/>
    </source>
</evidence>
<comment type="catalytic activity">
    <reaction evidence="7 9 10">
        <text>2-(2-carboxy-4-methylthiazol-5-yl)ethyl phosphate + 4-amino-2-methyl-5-(diphosphooxymethyl)pyrimidine + 2 H(+) = thiamine phosphate + CO2 + diphosphate</text>
        <dbReference type="Rhea" id="RHEA:47848"/>
        <dbReference type="ChEBI" id="CHEBI:15378"/>
        <dbReference type="ChEBI" id="CHEBI:16526"/>
        <dbReference type="ChEBI" id="CHEBI:33019"/>
        <dbReference type="ChEBI" id="CHEBI:37575"/>
        <dbReference type="ChEBI" id="CHEBI:57841"/>
        <dbReference type="ChEBI" id="CHEBI:62890"/>
        <dbReference type="EC" id="2.5.1.3"/>
    </reaction>
</comment>
<evidence type="ECO:0000256" key="3">
    <source>
        <dbReference type="ARBA" id="ARBA00022723"/>
    </source>
</evidence>
<feature type="binding site" evidence="9">
    <location>
        <position position="73"/>
    </location>
    <ligand>
        <name>Mg(2+)</name>
        <dbReference type="ChEBI" id="CHEBI:18420"/>
    </ligand>
</feature>
<feature type="binding site" evidence="9">
    <location>
        <position position="139"/>
    </location>
    <ligand>
        <name>4-amino-2-methyl-5-(diphosphooxymethyl)pyrimidine</name>
        <dbReference type="ChEBI" id="CHEBI:57841"/>
    </ligand>
</feature>
<evidence type="ECO:0000256" key="1">
    <source>
        <dbReference type="ARBA" id="ARBA00005165"/>
    </source>
</evidence>
<feature type="binding site" evidence="9">
    <location>
        <position position="92"/>
    </location>
    <ligand>
        <name>Mg(2+)</name>
        <dbReference type="ChEBI" id="CHEBI:18420"/>
    </ligand>
</feature>
<dbReference type="InterPro" id="IPR022998">
    <property type="entry name" value="ThiamineP_synth_TenI"/>
</dbReference>
<dbReference type="InterPro" id="IPR013785">
    <property type="entry name" value="Aldolase_TIM"/>
</dbReference>
<feature type="domain" description="Thiamine phosphate synthase/TenI" evidence="12">
    <location>
        <begin position="9"/>
        <end position="191"/>
    </location>
</feature>
<dbReference type="OrthoDB" id="9812206at2"/>
<feature type="binding site" evidence="9">
    <location>
        <position position="168"/>
    </location>
    <ligand>
        <name>2-[(2R,5Z)-2-carboxy-4-methylthiazol-5(2H)-ylidene]ethyl phosphate</name>
        <dbReference type="ChEBI" id="CHEBI:62899"/>
    </ligand>
</feature>
<dbReference type="EC" id="2.5.1.3" evidence="9"/>
<evidence type="ECO:0000256" key="2">
    <source>
        <dbReference type="ARBA" id="ARBA00022679"/>
    </source>
</evidence>
<protein>
    <recommendedName>
        <fullName evidence="9">Thiamine-phosphate synthase</fullName>
        <shortName evidence="9">TP synthase</shortName>
        <shortName evidence="9">TPS</shortName>
        <ecNumber evidence="9">2.5.1.3</ecNumber>
    </recommendedName>
    <alternativeName>
        <fullName evidence="9">Thiamine-phosphate pyrophosphorylase</fullName>
        <shortName evidence="9">TMP pyrophosphorylase</shortName>
        <shortName evidence="9">TMP-PPase</shortName>
    </alternativeName>
</protein>
<dbReference type="Pfam" id="PF02581">
    <property type="entry name" value="TMP-TENI"/>
    <property type="match status" value="1"/>
</dbReference>
<feature type="binding site" evidence="9">
    <location>
        <position position="110"/>
    </location>
    <ligand>
        <name>4-amino-2-methyl-5-(diphosphooxymethyl)pyrimidine</name>
        <dbReference type="ChEBI" id="CHEBI:57841"/>
    </ligand>
</feature>
<dbReference type="GO" id="GO:0009229">
    <property type="term" value="P:thiamine diphosphate biosynthetic process"/>
    <property type="evidence" value="ECO:0007669"/>
    <property type="project" value="UniProtKB-UniRule"/>
</dbReference>
<name>A0A1H9GJD0_9BACI</name>
<dbReference type="HAMAP" id="MF_00097">
    <property type="entry name" value="TMP_synthase"/>
    <property type="match status" value="1"/>
</dbReference>
<dbReference type="PANTHER" id="PTHR20857:SF15">
    <property type="entry name" value="THIAMINE-PHOSPHATE SYNTHASE"/>
    <property type="match status" value="1"/>
</dbReference>
<evidence type="ECO:0000256" key="6">
    <source>
        <dbReference type="ARBA" id="ARBA00047334"/>
    </source>
</evidence>
<feature type="binding site" evidence="9">
    <location>
        <begin position="37"/>
        <end position="41"/>
    </location>
    <ligand>
        <name>4-amino-2-methyl-5-(diphosphooxymethyl)pyrimidine</name>
        <dbReference type="ChEBI" id="CHEBI:57841"/>
    </ligand>
</feature>
<proteinExistence type="inferred from homology"/>
<sequence length="204" mass="22785">MKRELLRKYFIMGSQNCDRDPREILIDAIKSGITIFQYREKGEGALVGEEKVKLGHDLREICRRHQIPFIINDDVELAETLNVDGIHVGQDDESVDLVRKRYPDKMIGLSISNESELESSRLELIDYIGAGPVFDTGTKEDAKKPVGVKWIQHIRDQYPDLPIVGIGGINDTNAQQVIQAGADGVAIISAITQSPDIYATVQRL</sequence>